<dbReference type="Pfam" id="PF13041">
    <property type="entry name" value="PPR_2"/>
    <property type="match status" value="1"/>
</dbReference>
<reference evidence="4 5" key="1">
    <citation type="submission" date="2018-06" db="EMBL/GenBank/DDBJ databases">
        <title>The Genome of Cuscuta australis (Dodder) Provides Insight into the Evolution of Plant Parasitism.</title>
        <authorList>
            <person name="Liu H."/>
        </authorList>
    </citation>
    <scope>NUCLEOTIDE SEQUENCE [LARGE SCALE GENOMIC DNA]</scope>
    <source>
        <strain evidence="5">cv. Yunnan</strain>
        <tissue evidence="4">Vines</tissue>
    </source>
</reference>
<gene>
    <name evidence="4" type="ORF">DM860_004085</name>
</gene>
<dbReference type="InterPro" id="IPR002885">
    <property type="entry name" value="PPR_rpt"/>
</dbReference>
<feature type="repeat" description="PPR" evidence="3">
    <location>
        <begin position="229"/>
        <end position="263"/>
    </location>
</feature>
<feature type="repeat" description="PPR" evidence="3">
    <location>
        <begin position="334"/>
        <end position="368"/>
    </location>
</feature>
<evidence type="ECO:0000256" key="2">
    <source>
        <dbReference type="ARBA" id="ARBA00022737"/>
    </source>
</evidence>
<dbReference type="Pfam" id="PF12854">
    <property type="entry name" value="PPR_1"/>
    <property type="match status" value="1"/>
</dbReference>
<name>A0A328CZW2_9ASTE</name>
<evidence type="ECO:0000256" key="3">
    <source>
        <dbReference type="PROSITE-ProRule" id="PRU00708"/>
    </source>
</evidence>
<accession>A0A328CZW2</accession>
<dbReference type="EMBL" id="NQVE01000217">
    <property type="protein sequence ID" value="RAL37163.1"/>
    <property type="molecule type" value="Genomic_DNA"/>
</dbReference>
<keyword evidence="5" id="KW-1185">Reference proteome</keyword>
<organism evidence="4 5">
    <name type="scientific">Cuscuta australis</name>
    <dbReference type="NCBI Taxonomy" id="267555"/>
    <lineage>
        <taxon>Eukaryota</taxon>
        <taxon>Viridiplantae</taxon>
        <taxon>Streptophyta</taxon>
        <taxon>Embryophyta</taxon>
        <taxon>Tracheophyta</taxon>
        <taxon>Spermatophyta</taxon>
        <taxon>Magnoliopsida</taxon>
        <taxon>eudicotyledons</taxon>
        <taxon>Gunneridae</taxon>
        <taxon>Pentapetalae</taxon>
        <taxon>asterids</taxon>
        <taxon>lamiids</taxon>
        <taxon>Solanales</taxon>
        <taxon>Convolvulaceae</taxon>
        <taxon>Cuscuteae</taxon>
        <taxon>Cuscuta</taxon>
        <taxon>Cuscuta subgen. Grammica</taxon>
        <taxon>Cuscuta sect. Cleistogrammica</taxon>
    </lineage>
</organism>
<dbReference type="PANTHER" id="PTHR46128:SF211">
    <property type="entry name" value="PENTACOTRIPEPTIDE-REPEAT REGION OF PRORP DOMAIN-CONTAINING PROTEIN"/>
    <property type="match status" value="1"/>
</dbReference>
<dbReference type="InterPro" id="IPR050872">
    <property type="entry name" value="PPR_P_subfamily"/>
</dbReference>
<comment type="similarity">
    <text evidence="1">Belongs to the PPR family. P subfamily.</text>
</comment>
<dbReference type="AlphaFoldDB" id="A0A328CZW2"/>
<feature type="repeat" description="PPR" evidence="3">
    <location>
        <begin position="299"/>
        <end position="333"/>
    </location>
</feature>
<evidence type="ECO:0000313" key="4">
    <source>
        <dbReference type="EMBL" id="RAL37163.1"/>
    </source>
</evidence>
<dbReference type="Proteomes" id="UP000249390">
    <property type="component" value="Unassembled WGS sequence"/>
</dbReference>
<evidence type="ECO:0000313" key="5">
    <source>
        <dbReference type="Proteomes" id="UP000249390"/>
    </source>
</evidence>
<evidence type="ECO:0000256" key="1">
    <source>
        <dbReference type="ARBA" id="ARBA00007626"/>
    </source>
</evidence>
<dbReference type="PANTHER" id="PTHR46128">
    <property type="entry name" value="MITOCHONDRIAL GROUP I INTRON SPLICING FACTOR CCM1"/>
    <property type="match status" value="1"/>
</dbReference>
<keyword evidence="2" id="KW-0677">Repeat</keyword>
<feature type="repeat" description="PPR" evidence="3">
    <location>
        <begin position="264"/>
        <end position="298"/>
    </location>
</feature>
<comment type="caution">
    <text evidence="4">The sequence shown here is derived from an EMBL/GenBank/DDBJ whole genome shotgun (WGS) entry which is preliminary data.</text>
</comment>
<sequence>MILRSLTVYKPRIHRPVSQSLLFSSTLVQTPNLSSTETQDNENFNPLKHKDWLSPTQMIKIFQNLKDPNSAFNLWTQISKRKDYNPNEELYSVVINRLGESKNFAAIETLMERIKLERNCRLSDGFFYSVIKIYGNVGGRINKAVETLFDMPNYKCWPSVKTFNFVLNLLVNTKQFDVVHEVYLGASKLGIEIDACCLNIIVKGLCKCGKLDSAFQVLEEFPKQNCKPNVRTFSTIMCALCDRGSIQEALGLLERMEKEGVEPDTITFNILISGLRKQGRVEEGIEVFKKLMHRGCDPNAGTYQEVLYGLLNAKRFVDATGFMSMMIDRGVNPSFKSYKLLICGLCDQNLTGQLDWVLKQMVKHGFAPRMGMWKRMVECLLRDSSDCCKRPSIELEGTVI</sequence>
<evidence type="ECO:0008006" key="6">
    <source>
        <dbReference type="Google" id="ProtNLM"/>
    </source>
</evidence>
<protein>
    <recommendedName>
        <fullName evidence="6">Pentacotripeptide-repeat region of PRORP domain-containing protein</fullName>
    </recommendedName>
</protein>
<dbReference type="Gene3D" id="1.25.40.10">
    <property type="entry name" value="Tetratricopeptide repeat domain"/>
    <property type="match status" value="3"/>
</dbReference>
<proteinExistence type="inferred from homology"/>
<dbReference type="PROSITE" id="PS51375">
    <property type="entry name" value="PPR"/>
    <property type="match status" value="5"/>
</dbReference>
<feature type="repeat" description="PPR" evidence="3">
    <location>
        <begin position="194"/>
        <end position="228"/>
    </location>
</feature>
<dbReference type="InterPro" id="IPR011990">
    <property type="entry name" value="TPR-like_helical_dom_sf"/>
</dbReference>
<dbReference type="NCBIfam" id="TIGR00756">
    <property type="entry name" value="PPR"/>
    <property type="match status" value="3"/>
</dbReference>